<evidence type="ECO:0000313" key="2">
    <source>
        <dbReference type="Proteomes" id="UP000789405"/>
    </source>
</evidence>
<feature type="non-terminal residue" evidence="1">
    <location>
        <position position="188"/>
    </location>
</feature>
<proteinExistence type="predicted"/>
<dbReference type="AlphaFoldDB" id="A0A9N9NUZ8"/>
<protein>
    <submittedName>
        <fullName evidence="1">934_t:CDS:1</fullName>
    </submittedName>
</protein>
<reference evidence="1" key="1">
    <citation type="submission" date="2021-06" db="EMBL/GenBank/DDBJ databases">
        <authorList>
            <person name="Kallberg Y."/>
            <person name="Tangrot J."/>
            <person name="Rosling A."/>
        </authorList>
    </citation>
    <scope>NUCLEOTIDE SEQUENCE</scope>
    <source>
        <strain evidence="1">MA453B</strain>
    </source>
</reference>
<evidence type="ECO:0000313" key="1">
    <source>
        <dbReference type="EMBL" id="CAG8759507.1"/>
    </source>
</evidence>
<gene>
    <name evidence="1" type="ORF">DERYTH_LOCUS17682</name>
</gene>
<accession>A0A9N9NUZ8</accession>
<keyword evidence="2" id="KW-1185">Reference proteome</keyword>
<dbReference type="Proteomes" id="UP000789405">
    <property type="component" value="Unassembled WGS sequence"/>
</dbReference>
<comment type="caution">
    <text evidence="1">The sequence shown here is derived from an EMBL/GenBank/DDBJ whole genome shotgun (WGS) entry which is preliminary data.</text>
</comment>
<sequence>MSIDRLVKAWNNVSCKTIVNCWKKTKILLPSMFENILVPSTLLSNSTMTDNIIINSQKTKEEIQDLINKLPYNNILNADEYININNISENIDLTNKKIVNIIQDKKKTEILLYSMFENILVPSTLSLNSTITDDIIINLQKTEEKIQDLINKLPYNNILNADEYININNMSRNVDLTNEKIVNIIQDK</sequence>
<name>A0A9N9NUZ8_9GLOM</name>
<organism evidence="1 2">
    <name type="scientific">Dentiscutata erythropus</name>
    <dbReference type="NCBI Taxonomy" id="1348616"/>
    <lineage>
        <taxon>Eukaryota</taxon>
        <taxon>Fungi</taxon>
        <taxon>Fungi incertae sedis</taxon>
        <taxon>Mucoromycota</taxon>
        <taxon>Glomeromycotina</taxon>
        <taxon>Glomeromycetes</taxon>
        <taxon>Diversisporales</taxon>
        <taxon>Gigasporaceae</taxon>
        <taxon>Dentiscutata</taxon>
    </lineage>
</organism>
<dbReference type="EMBL" id="CAJVPY010016929">
    <property type="protein sequence ID" value="CAG8759507.1"/>
    <property type="molecule type" value="Genomic_DNA"/>
</dbReference>
<dbReference type="OrthoDB" id="2415296at2759"/>